<gene>
    <name evidence="2" type="primary">qseG</name>
    <name evidence="2" type="ORF">DAQ1742_01071</name>
</gene>
<name>A0A375A7Q3_9GAMM</name>
<evidence type="ECO:0000256" key="1">
    <source>
        <dbReference type="SAM" id="MobiDB-lite"/>
    </source>
</evidence>
<reference evidence="2 3" key="1">
    <citation type="submission" date="2016-09" db="EMBL/GenBank/DDBJ databases">
        <authorList>
            <person name="Reverchon S."/>
            <person name="Nasser W."/>
            <person name="Leonard S."/>
            <person name="Brochier C."/>
            <person name="Duprey A."/>
        </authorList>
    </citation>
    <scope>NUCLEOTIDE SEQUENCE [LARGE SCALE GENOMIC DNA]</scope>
    <source>
        <strain evidence="2 3">174/2</strain>
    </source>
</reference>
<sequence>MIARFPAFVLCRGLVRLLTGAGSLSVLSLWPVVALLGLIGCAPQPTPPAERRGIEVINPPKEQVADYRTMPCERLWPLHNIDAMNNGLYWLRAMECASRMTPVQAREQTLLVGENDWSGLFRQAILLDNAGTTVQERHQIIDQLNRHRLNVPPTLLPLFQVWLDKQNLMLTLDDERQRFQRAQENSDRQLDAMREQQTQLQSQLETTTRKLENLTDIERQLSSRKMIPGDLPEEGRRPAKNSESDSSATAVKKGMKSE</sequence>
<proteinExistence type="predicted"/>
<evidence type="ECO:0000313" key="2">
    <source>
        <dbReference type="EMBL" id="SLM62094.1"/>
    </source>
</evidence>
<dbReference type="Pfam" id="PF13942">
    <property type="entry name" value="Lipoprotein_20"/>
    <property type="match status" value="1"/>
</dbReference>
<feature type="compositionally biased region" description="Basic and acidic residues" evidence="1">
    <location>
        <begin position="233"/>
        <end position="243"/>
    </location>
</feature>
<feature type="region of interest" description="Disordered" evidence="1">
    <location>
        <begin position="214"/>
        <end position="258"/>
    </location>
</feature>
<dbReference type="AlphaFoldDB" id="A0A375A7Q3"/>
<dbReference type="EMBL" id="LT615367">
    <property type="protein sequence ID" value="SLM62094.1"/>
    <property type="molecule type" value="Genomic_DNA"/>
</dbReference>
<protein>
    <submittedName>
        <fullName evidence="2">Tat substrate, the twin arginines are not conserved, outermembrane protein affecting activity of the QseEF/GlrKR two component system</fullName>
    </submittedName>
</protein>
<evidence type="ECO:0000313" key="3">
    <source>
        <dbReference type="Proteomes" id="UP000294820"/>
    </source>
</evidence>
<organism evidence="2 3">
    <name type="scientific">Dickeya aquatica</name>
    <dbReference type="NCBI Taxonomy" id="1401087"/>
    <lineage>
        <taxon>Bacteria</taxon>
        <taxon>Pseudomonadati</taxon>
        <taxon>Pseudomonadota</taxon>
        <taxon>Gammaproteobacteria</taxon>
        <taxon>Enterobacterales</taxon>
        <taxon>Pectobacteriaceae</taxon>
        <taxon>Dickeya</taxon>
    </lineage>
</organism>
<dbReference type="NCBIfam" id="NF007997">
    <property type="entry name" value="PRK10722.1"/>
    <property type="match status" value="1"/>
</dbReference>
<dbReference type="Proteomes" id="UP000294820">
    <property type="component" value="Chromosome 1"/>
</dbReference>
<accession>A0A375A7Q3</accession>
<dbReference type="RefSeq" id="WP_067487235.1">
    <property type="nucleotide sequence ID" value="NZ_LT615367.1"/>
</dbReference>
<keyword evidence="3" id="KW-1185">Reference proteome</keyword>
<dbReference type="KEGG" id="daq:DAQ1742_01071"/>
<dbReference type="InterPro" id="IPR025262">
    <property type="entry name" value="QseG"/>
</dbReference>